<evidence type="ECO:0000256" key="1">
    <source>
        <dbReference type="SAM" id="Phobius"/>
    </source>
</evidence>
<dbReference type="AlphaFoldDB" id="A0A0G0SHK1"/>
<feature type="transmembrane region" description="Helical" evidence="1">
    <location>
        <begin position="83"/>
        <end position="108"/>
    </location>
</feature>
<gene>
    <name evidence="2" type="ORF">UU02_C0009G0012</name>
</gene>
<feature type="transmembrane region" description="Helical" evidence="1">
    <location>
        <begin position="12"/>
        <end position="30"/>
    </location>
</feature>
<evidence type="ECO:0000313" key="3">
    <source>
        <dbReference type="Proteomes" id="UP000034293"/>
    </source>
</evidence>
<name>A0A0G0SHK1_9BACT</name>
<protein>
    <submittedName>
        <fullName evidence="2">Uncharacterized protein</fullName>
    </submittedName>
</protein>
<dbReference type="Proteomes" id="UP000034293">
    <property type="component" value="Unassembled WGS sequence"/>
</dbReference>
<feature type="transmembrane region" description="Helical" evidence="1">
    <location>
        <begin position="140"/>
        <end position="160"/>
    </location>
</feature>
<comment type="caution">
    <text evidence="2">The sequence shown here is derived from an EMBL/GenBank/DDBJ whole genome shotgun (WGS) entry which is preliminary data.</text>
</comment>
<dbReference type="EMBL" id="LBZA01000009">
    <property type="protein sequence ID" value="KKR64363.1"/>
    <property type="molecule type" value="Genomic_DNA"/>
</dbReference>
<organism evidence="2 3">
    <name type="scientific">Candidatus Woesebacteria bacterium GW2011_GWA1_40_43</name>
    <dbReference type="NCBI Taxonomy" id="1618553"/>
    <lineage>
        <taxon>Bacteria</taxon>
        <taxon>Candidatus Woeseibacteriota</taxon>
    </lineage>
</organism>
<proteinExistence type="predicted"/>
<accession>A0A0G0SHK1</accession>
<evidence type="ECO:0000313" key="2">
    <source>
        <dbReference type="EMBL" id="KKR64363.1"/>
    </source>
</evidence>
<keyword evidence="1" id="KW-0812">Transmembrane</keyword>
<feature type="transmembrane region" description="Helical" evidence="1">
    <location>
        <begin position="114"/>
        <end position="133"/>
    </location>
</feature>
<keyword evidence="1" id="KW-1133">Transmembrane helix</keyword>
<feature type="transmembrane region" description="Helical" evidence="1">
    <location>
        <begin position="42"/>
        <end position="62"/>
    </location>
</feature>
<sequence>MTKPWQIFTKWSIFGSLGLALFYFLLSSLLSGGISHSLDQFVILQPWISLLILSFGVQMGLFQLVRKGFRLVGSSSTVSGVSMLLCCVHHASDLLPILGVSALGLVLTAYQKDFLIFGVLMNILGIFYMAKLMRLTDKPVFKYLFMSSAVLVLAFGVFTITKDVFAKKPSSLGASVKVNPMEAQVKQVGVVDMEITPKQLARGREMVFTVSLDNHSIDLNYDYTKIVVVVDDTGNIYKPVKWTGESAGHHVSGDLVFNKLSGKASSVGLNIKGIDGKNVVFNWEL</sequence>
<reference evidence="2 3" key="1">
    <citation type="journal article" date="2015" name="Nature">
        <title>rRNA introns, odd ribosomes, and small enigmatic genomes across a large radiation of phyla.</title>
        <authorList>
            <person name="Brown C.T."/>
            <person name="Hug L.A."/>
            <person name="Thomas B.C."/>
            <person name="Sharon I."/>
            <person name="Castelle C.J."/>
            <person name="Singh A."/>
            <person name="Wilkins M.J."/>
            <person name="Williams K.H."/>
            <person name="Banfield J.F."/>
        </authorList>
    </citation>
    <scope>NUCLEOTIDE SEQUENCE [LARGE SCALE GENOMIC DNA]</scope>
</reference>
<keyword evidence="1" id="KW-0472">Membrane</keyword>